<evidence type="ECO:0000256" key="1">
    <source>
        <dbReference type="SAM" id="MobiDB-lite"/>
    </source>
</evidence>
<organism evidence="2 3">
    <name type="scientific">Kibdelosporangium persicum</name>
    <dbReference type="NCBI Taxonomy" id="2698649"/>
    <lineage>
        <taxon>Bacteria</taxon>
        <taxon>Bacillati</taxon>
        <taxon>Actinomycetota</taxon>
        <taxon>Actinomycetes</taxon>
        <taxon>Pseudonocardiales</taxon>
        <taxon>Pseudonocardiaceae</taxon>
        <taxon>Kibdelosporangium</taxon>
    </lineage>
</organism>
<proteinExistence type="predicted"/>
<reference evidence="2 3" key="1">
    <citation type="submission" date="2020-01" db="EMBL/GenBank/DDBJ databases">
        <title>Kibdelosporangium persica a novel Actinomycetes from a hot desert in Iran.</title>
        <authorList>
            <person name="Safaei N."/>
            <person name="Zaburannyi N."/>
            <person name="Mueller R."/>
            <person name="Wink J."/>
        </authorList>
    </citation>
    <scope>NUCLEOTIDE SEQUENCE [LARGE SCALE GENOMIC DNA]</scope>
    <source>
        <strain evidence="2 3">4NS15</strain>
    </source>
</reference>
<evidence type="ECO:0000313" key="2">
    <source>
        <dbReference type="EMBL" id="NRN70831.1"/>
    </source>
</evidence>
<dbReference type="EMBL" id="JAAATY010000045">
    <property type="protein sequence ID" value="NRN70831.1"/>
    <property type="molecule type" value="Genomic_DNA"/>
</dbReference>
<sequence>MIPFGRTTVDRAGIAKLHNMSWRKAERAKPWTLPAHPKPLTPPNTRPVLWDMAQAEAFARGAAVPALPTVSHPQDALHFTEAADIAKMNHDYWEQEVHRGRLPKPNIEVHEGVFFYSREVAEQVTAQRQVRRTGGGRPPGATEKIKRADIPRRVAELFDLAADKGDPEPSIAEVQRTLGIAYSTAHKHVHLIKAQRAAAATTPHNQTVPSQQPR</sequence>
<gene>
    <name evidence="2" type="ORF">GC106_81050</name>
</gene>
<comment type="caution">
    <text evidence="2">The sequence shown here is derived from an EMBL/GenBank/DDBJ whole genome shotgun (WGS) entry which is preliminary data.</text>
</comment>
<dbReference type="Proteomes" id="UP000763557">
    <property type="component" value="Unassembled WGS sequence"/>
</dbReference>
<name>A0ABX2FJ86_9PSEU</name>
<dbReference type="RefSeq" id="WP_173141988.1">
    <property type="nucleotide sequence ID" value="NZ_CBCSGW010000005.1"/>
</dbReference>
<protein>
    <submittedName>
        <fullName evidence="2">Uncharacterized protein</fullName>
    </submittedName>
</protein>
<evidence type="ECO:0000313" key="3">
    <source>
        <dbReference type="Proteomes" id="UP000763557"/>
    </source>
</evidence>
<accession>A0ABX2FJ86</accession>
<feature type="region of interest" description="Disordered" evidence="1">
    <location>
        <begin position="194"/>
        <end position="214"/>
    </location>
</feature>
<keyword evidence="3" id="KW-1185">Reference proteome</keyword>
<feature type="compositionally biased region" description="Polar residues" evidence="1">
    <location>
        <begin position="202"/>
        <end position="214"/>
    </location>
</feature>